<dbReference type="GO" id="GO:0030246">
    <property type="term" value="F:carbohydrate binding"/>
    <property type="evidence" value="ECO:0007669"/>
    <property type="project" value="InterPro"/>
</dbReference>
<dbReference type="PANTHER" id="PTHR43863:SF2">
    <property type="entry name" value="MALTASE-GLUCOAMYLASE"/>
    <property type="match status" value="1"/>
</dbReference>
<dbReference type="InterPro" id="IPR051816">
    <property type="entry name" value="Glycosyl_Hydrolase_31"/>
</dbReference>
<dbReference type="SUPFAM" id="SSF74650">
    <property type="entry name" value="Galactose mutarotase-like"/>
    <property type="match status" value="1"/>
</dbReference>
<dbReference type="EMBL" id="BLAF01000009">
    <property type="protein sequence ID" value="GES18937.1"/>
    <property type="molecule type" value="Genomic_DNA"/>
</dbReference>
<accession>A0A5M3XB72</accession>
<keyword evidence="2" id="KW-0378">Hydrolase</keyword>
<dbReference type="SUPFAM" id="SSF51445">
    <property type="entry name" value="(Trans)glycosidases"/>
    <property type="match status" value="1"/>
</dbReference>
<keyword evidence="9" id="KW-1185">Reference proteome</keyword>
<dbReference type="Pfam" id="PF01055">
    <property type="entry name" value="Glyco_hydro_31_2nd"/>
    <property type="match status" value="1"/>
</dbReference>
<dbReference type="RefSeq" id="WP_155344054.1">
    <property type="nucleotide sequence ID" value="NZ_BAAAHM010000004.1"/>
</dbReference>
<dbReference type="GO" id="GO:0004553">
    <property type="term" value="F:hydrolase activity, hydrolyzing O-glycosyl compounds"/>
    <property type="evidence" value="ECO:0007669"/>
    <property type="project" value="InterPro"/>
</dbReference>
<dbReference type="InterPro" id="IPR017853">
    <property type="entry name" value="GH"/>
</dbReference>
<proteinExistence type="inferred from homology"/>
<dbReference type="InterPro" id="IPR048395">
    <property type="entry name" value="Glyco_hydro_31_C"/>
</dbReference>
<evidence type="ECO:0000256" key="1">
    <source>
        <dbReference type="ARBA" id="ARBA00007806"/>
    </source>
</evidence>
<evidence type="ECO:0000259" key="7">
    <source>
        <dbReference type="Pfam" id="PF21568"/>
    </source>
</evidence>
<dbReference type="AlphaFoldDB" id="A0A5M3XB72"/>
<dbReference type="Gene3D" id="3.20.20.80">
    <property type="entry name" value="Glycosidases"/>
    <property type="match status" value="1"/>
</dbReference>
<comment type="similarity">
    <text evidence="1 2">Belongs to the glycosyl hydrolase 31 family.</text>
</comment>
<name>A0A5M3XB72_9ACTN</name>
<evidence type="ECO:0000259" key="6">
    <source>
        <dbReference type="Pfam" id="PF21365"/>
    </source>
</evidence>
<dbReference type="InterPro" id="IPR013783">
    <property type="entry name" value="Ig-like_fold"/>
</dbReference>
<reference evidence="8 9" key="1">
    <citation type="submission" date="2019-10" db="EMBL/GenBank/DDBJ databases">
        <title>Whole genome shotgun sequence of Acrocarpospora pleiomorpha NBRC 16267.</title>
        <authorList>
            <person name="Ichikawa N."/>
            <person name="Kimura A."/>
            <person name="Kitahashi Y."/>
            <person name="Komaki H."/>
            <person name="Oguchi A."/>
        </authorList>
    </citation>
    <scope>NUCLEOTIDE SEQUENCE [LARGE SCALE GENOMIC DNA]</scope>
    <source>
        <strain evidence="8 9">NBRC 16267</strain>
    </source>
</reference>
<dbReference type="Pfam" id="PF21568">
    <property type="entry name" value="AIMA-like_N"/>
    <property type="match status" value="1"/>
</dbReference>
<dbReference type="PANTHER" id="PTHR43863">
    <property type="entry name" value="HYDROLASE, PUTATIVE (AFU_ORTHOLOGUE AFUA_1G03140)-RELATED"/>
    <property type="match status" value="1"/>
</dbReference>
<dbReference type="Proteomes" id="UP000377595">
    <property type="component" value="Unassembled WGS sequence"/>
</dbReference>
<evidence type="ECO:0000259" key="5">
    <source>
        <dbReference type="Pfam" id="PF13802"/>
    </source>
</evidence>
<comment type="caution">
    <text evidence="8">The sequence shown here is derived from an EMBL/GenBank/DDBJ whole genome shotgun (WGS) entry which is preliminary data.</text>
</comment>
<dbReference type="InterPro" id="IPR000322">
    <property type="entry name" value="Glyco_hydro_31_TIM"/>
</dbReference>
<evidence type="ECO:0000259" key="4">
    <source>
        <dbReference type="Pfam" id="PF01055"/>
    </source>
</evidence>
<evidence type="ECO:0000313" key="8">
    <source>
        <dbReference type="EMBL" id="GES18937.1"/>
    </source>
</evidence>
<feature type="region of interest" description="Disordered" evidence="3">
    <location>
        <begin position="1"/>
        <end position="24"/>
    </location>
</feature>
<dbReference type="InterPro" id="IPR025887">
    <property type="entry name" value="Glyco_hydro_31_N_dom"/>
</dbReference>
<dbReference type="SUPFAM" id="SSF51011">
    <property type="entry name" value="Glycosyl hydrolase domain"/>
    <property type="match status" value="1"/>
</dbReference>
<evidence type="ECO:0000313" key="9">
    <source>
        <dbReference type="Proteomes" id="UP000377595"/>
    </source>
</evidence>
<dbReference type="OrthoDB" id="176168at2"/>
<dbReference type="Pfam" id="PF21365">
    <property type="entry name" value="Glyco_hydro_31_3rd"/>
    <property type="match status" value="1"/>
</dbReference>
<dbReference type="InterPro" id="IPR011013">
    <property type="entry name" value="Gal_mutarotase_sf_dom"/>
</dbReference>
<dbReference type="Gene3D" id="2.60.40.1760">
    <property type="entry name" value="glycosyl hydrolase (family 31)"/>
    <property type="match status" value="1"/>
</dbReference>
<protein>
    <submittedName>
        <fullName evidence="8">Uncharacterized protein</fullName>
    </submittedName>
</protein>
<dbReference type="CDD" id="cd14752">
    <property type="entry name" value="GH31_N"/>
    <property type="match status" value="1"/>
</dbReference>
<feature type="domain" description="Glycosyl hydrolase family 31 C-terminal" evidence="6">
    <location>
        <begin position="638"/>
        <end position="720"/>
    </location>
</feature>
<sequence>MIRHRPMGSGHPYAETEDQRVPARPLDGESVELRVRAAAKVDAVVCEWVADGTPIELPMEKASAASEGTSAGDGGHLASAQAKATRAAAAGSWSVRSPVLRAGSRYAYRFRAATADGASRTSRWFEVTAASWRESGGNLEGADRVVPGSVRWLHDGDGVLRVRFDIAINPDEHVVGFGERFDAVDQRGRTLDAVVFEQYKNQGTLGRTYLPMPFFFVIGPNGSHGWHVQTSARVWFDVGASEPGLLRVEAETSGDLTLRAYEGSPTEILAQFVKDVGAPEELPSWVFRLWASANEWNTQARVLTEMNQHRDLDIPVGALVIEAWSDESTFTAFRGAQYDPTERPHTWADYSFPPNSPWPDPKAMIDELHARDIKVILWQIPLQKMRPHPTGQAAIDARQLVEKGYGVREADGRPYRNRGWWFPLALMPDLSSQEIRDWWTAKRRYLVAELDIDGFKTDGGEHAWGHDLRYADGRRGSDGNNLAPVNYARAFGDLLRSCGKPPVTFSRAGFTGSQAHGAYWAGDEASTWTAFRSSITAGITASACGIVYWGWDIAGFSGPIPDGELYLRAAGTSCFMPIMQYHSEYNHHRHPNGDRTPWNIAERTGDTRVIPVFRRFAHLRERLVPYLTEQARAAVHGGAPLMRALFFDHPTDPEIWRFPLQYQLGDALLVIPVTEPGVDQVTGYLPAGDWVDVWTGTEHQGAREVTLSAPIEHPPVLCRAERWTDLAAIFSDAGAGGPELGEAAFSAPAARSCRAAP</sequence>
<evidence type="ECO:0000256" key="3">
    <source>
        <dbReference type="SAM" id="MobiDB-lite"/>
    </source>
</evidence>
<dbReference type="Gene3D" id="2.60.40.1180">
    <property type="entry name" value="Golgi alpha-mannosidase II"/>
    <property type="match status" value="1"/>
</dbReference>
<dbReference type="InterPro" id="IPR013780">
    <property type="entry name" value="Glyco_hydro_b"/>
</dbReference>
<feature type="domain" description="Glycoside hydrolase family 31 N-terminal" evidence="5">
    <location>
        <begin position="158"/>
        <end position="237"/>
    </location>
</feature>
<dbReference type="Gene3D" id="2.60.40.10">
    <property type="entry name" value="Immunoglobulins"/>
    <property type="match status" value="1"/>
</dbReference>
<feature type="domain" description="1,3-alpha-isomaltosidase-like N-terminal" evidence="7">
    <location>
        <begin position="8"/>
        <end position="112"/>
    </location>
</feature>
<dbReference type="GO" id="GO:0005975">
    <property type="term" value="P:carbohydrate metabolic process"/>
    <property type="evidence" value="ECO:0007669"/>
    <property type="project" value="InterPro"/>
</dbReference>
<dbReference type="CDD" id="cd06597">
    <property type="entry name" value="GH31_transferase_CtsY"/>
    <property type="match status" value="1"/>
</dbReference>
<dbReference type="InterPro" id="IPR048488">
    <property type="entry name" value="AIMA-like_N"/>
</dbReference>
<evidence type="ECO:0000256" key="2">
    <source>
        <dbReference type="RuleBase" id="RU361185"/>
    </source>
</evidence>
<dbReference type="Pfam" id="PF13802">
    <property type="entry name" value="Gal_mutarotas_2"/>
    <property type="match status" value="1"/>
</dbReference>
<organism evidence="8 9">
    <name type="scientific">Acrocarpospora pleiomorpha</name>
    <dbReference type="NCBI Taxonomy" id="90975"/>
    <lineage>
        <taxon>Bacteria</taxon>
        <taxon>Bacillati</taxon>
        <taxon>Actinomycetota</taxon>
        <taxon>Actinomycetes</taxon>
        <taxon>Streptosporangiales</taxon>
        <taxon>Streptosporangiaceae</taxon>
        <taxon>Acrocarpospora</taxon>
    </lineage>
</organism>
<gene>
    <name evidence="8" type="ORF">Aple_018320</name>
</gene>
<keyword evidence="2" id="KW-0326">Glycosidase</keyword>
<feature type="domain" description="Glycoside hydrolase family 31 TIM barrel" evidence="4">
    <location>
        <begin position="281"/>
        <end position="628"/>
    </location>
</feature>